<sequence length="64" mass="7501">MLSEEQRAELRKQMQRDESKVVNIVLHDEQQVAGEVEKATRDGIYLTDGRHYPYEQIREINGLS</sequence>
<reference evidence="1" key="1">
    <citation type="submission" date="2021-01" db="EMBL/GenBank/DDBJ databases">
        <title>Genomic Encyclopedia of Type Strains, Phase IV (KMG-IV): sequencing the most valuable type-strain genomes for metagenomic binning, comparative biology and taxonomic classification.</title>
        <authorList>
            <person name="Goeker M."/>
        </authorList>
    </citation>
    <scope>NUCLEOTIDE SEQUENCE</scope>
    <source>
        <strain evidence="1">DSM 25523</strain>
    </source>
</reference>
<dbReference type="AlphaFoldDB" id="A0A938XU28"/>
<evidence type="ECO:0000313" key="1">
    <source>
        <dbReference type="EMBL" id="MBM7590498.1"/>
    </source>
</evidence>
<protein>
    <submittedName>
        <fullName evidence="1">Uncharacterized protein</fullName>
    </submittedName>
</protein>
<dbReference type="EMBL" id="JAFBEB010000006">
    <property type="protein sequence ID" value="MBM7590498.1"/>
    <property type="molecule type" value="Genomic_DNA"/>
</dbReference>
<organism evidence="1 2">
    <name type="scientific">Brevibacillus fulvus</name>
    <dbReference type="NCBI Taxonomy" id="1125967"/>
    <lineage>
        <taxon>Bacteria</taxon>
        <taxon>Bacillati</taxon>
        <taxon>Bacillota</taxon>
        <taxon>Bacilli</taxon>
        <taxon>Bacillales</taxon>
        <taxon>Paenibacillaceae</taxon>
        <taxon>Brevibacillus</taxon>
    </lineage>
</organism>
<name>A0A938XU28_9BACL</name>
<evidence type="ECO:0000313" key="2">
    <source>
        <dbReference type="Proteomes" id="UP000717624"/>
    </source>
</evidence>
<accession>A0A938XU28</accession>
<keyword evidence="2" id="KW-1185">Reference proteome</keyword>
<gene>
    <name evidence="1" type="ORF">JOD01_002102</name>
</gene>
<dbReference type="RefSeq" id="WP_204518244.1">
    <property type="nucleotide sequence ID" value="NZ_BAABIN010000002.1"/>
</dbReference>
<comment type="caution">
    <text evidence="1">The sequence shown here is derived from an EMBL/GenBank/DDBJ whole genome shotgun (WGS) entry which is preliminary data.</text>
</comment>
<proteinExistence type="predicted"/>
<dbReference type="Proteomes" id="UP000717624">
    <property type="component" value="Unassembled WGS sequence"/>
</dbReference>